<keyword evidence="1" id="KW-0472">Membrane</keyword>
<dbReference type="RefSeq" id="WP_203976367.1">
    <property type="nucleotide sequence ID" value="NZ_BAAAKY010000050.1"/>
</dbReference>
<name>A0A8J3UQI5_9ACTN</name>
<feature type="transmembrane region" description="Helical" evidence="1">
    <location>
        <begin position="115"/>
        <end position="132"/>
    </location>
</feature>
<gene>
    <name evidence="2" type="ORF">Psi02_40800</name>
</gene>
<feature type="transmembrane region" description="Helical" evidence="1">
    <location>
        <begin position="169"/>
        <end position="195"/>
    </location>
</feature>
<evidence type="ECO:0000313" key="3">
    <source>
        <dbReference type="Proteomes" id="UP000644610"/>
    </source>
</evidence>
<feature type="transmembrane region" description="Helical" evidence="1">
    <location>
        <begin position="201"/>
        <end position="221"/>
    </location>
</feature>
<evidence type="ECO:0000313" key="2">
    <source>
        <dbReference type="EMBL" id="GII47656.1"/>
    </source>
</evidence>
<feature type="transmembrane region" description="Helical" evidence="1">
    <location>
        <begin position="88"/>
        <end position="108"/>
    </location>
</feature>
<organism evidence="2 3">
    <name type="scientific">Planotetraspora silvatica</name>
    <dbReference type="NCBI Taxonomy" id="234614"/>
    <lineage>
        <taxon>Bacteria</taxon>
        <taxon>Bacillati</taxon>
        <taxon>Actinomycetota</taxon>
        <taxon>Actinomycetes</taxon>
        <taxon>Streptosporangiales</taxon>
        <taxon>Streptosporangiaceae</taxon>
        <taxon>Planotetraspora</taxon>
    </lineage>
</organism>
<evidence type="ECO:0000256" key="1">
    <source>
        <dbReference type="SAM" id="Phobius"/>
    </source>
</evidence>
<sequence length="464" mass="49683">MLTDVRPAPPALPRPGVLAGHHAFAVVLAFAAALRVITMLGYPPARLYWYDSFTYMDTAAHLSPPGDFHPIGYSLLLRLLWPFHSVELVAALQHTMGLTIGMMIYALLRRRSLPAWGACLAAAPALFDASFLQLEHAVLSDTLFIFLITAGLATLMWSPRLSARAATGAGLLFAFAALTRTIALPLLVLVLLVLALQRTGLRPLLALALAGMLPLAAYAAWYGQSHGRPALSGADGIALWARTMTFADCAVIRPPADLAGFCPNGTVVDAASEYVWAPGASLNLLPGDRFDHNEAARAFAIRAIAAQPFDYLRDVAADTSIAFSWTPIAHPRRTTPAFGFRHGTAGLPDQPLIDKVRREFDPDIRGMSSVRPYSDILIAYQYPAYLRGPMLAAILLVGAAGAALRRRTVLLPWSLSAALLVCPVAVLDFDHRYVLPVVPVACLAAALALHALAARPSLPMSGPA</sequence>
<dbReference type="Proteomes" id="UP000644610">
    <property type="component" value="Unassembled WGS sequence"/>
</dbReference>
<keyword evidence="3" id="KW-1185">Reference proteome</keyword>
<keyword evidence="1" id="KW-0812">Transmembrane</keyword>
<feature type="transmembrane region" description="Helical" evidence="1">
    <location>
        <begin position="384"/>
        <end position="404"/>
    </location>
</feature>
<protein>
    <recommendedName>
        <fullName evidence="4">Phospholipid carrier-dependent glycosyltransferase</fullName>
    </recommendedName>
</protein>
<reference evidence="2" key="1">
    <citation type="submission" date="2021-01" db="EMBL/GenBank/DDBJ databases">
        <title>Whole genome shotgun sequence of Planotetraspora silvatica NBRC 100141.</title>
        <authorList>
            <person name="Komaki H."/>
            <person name="Tamura T."/>
        </authorList>
    </citation>
    <scope>NUCLEOTIDE SEQUENCE</scope>
    <source>
        <strain evidence="2">NBRC 100141</strain>
    </source>
</reference>
<feature type="transmembrane region" description="Helical" evidence="1">
    <location>
        <begin position="138"/>
        <end position="157"/>
    </location>
</feature>
<accession>A0A8J3UQI5</accession>
<evidence type="ECO:0008006" key="4">
    <source>
        <dbReference type="Google" id="ProtNLM"/>
    </source>
</evidence>
<feature type="transmembrane region" description="Helical" evidence="1">
    <location>
        <begin position="23"/>
        <end position="42"/>
    </location>
</feature>
<feature type="transmembrane region" description="Helical" evidence="1">
    <location>
        <begin position="434"/>
        <end position="453"/>
    </location>
</feature>
<comment type="caution">
    <text evidence="2">The sequence shown here is derived from an EMBL/GenBank/DDBJ whole genome shotgun (WGS) entry which is preliminary data.</text>
</comment>
<dbReference type="AlphaFoldDB" id="A0A8J3UQI5"/>
<feature type="transmembrane region" description="Helical" evidence="1">
    <location>
        <begin position="410"/>
        <end position="427"/>
    </location>
</feature>
<dbReference type="EMBL" id="BOOQ01000026">
    <property type="protein sequence ID" value="GII47656.1"/>
    <property type="molecule type" value="Genomic_DNA"/>
</dbReference>
<keyword evidence="1" id="KW-1133">Transmembrane helix</keyword>
<proteinExistence type="predicted"/>